<dbReference type="RefSeq" id="WP_072365487.1">
    <property type="nucleotide sequence ID" value="NZ_CBHWAX010000143.1"/>
</dbReference>
<reference evidence="11 13" key="2">
    <citation type="submission" date="2023-11" db="EMBL/GenBank/DDBJ databases">
        <title>MicrobeMod: A computational toolkit for identifying prokaryotic methylation and restriction-modification with nanopore sequencing.</title>
        <authorList>
            <person name="Crits-Christoph A."/>
            <person name="Kang S.C."/>
            <person name="Lee H."/>
            <person name="Ostrov N."/>
        </authorList>
    </citation>
    <scope>NUCLEOTIDE SEQUENCE [LARGE SCALE GENOMIC DNA]</scope>
    <source>
        <strain evidence="11 13">ATCC 23090</strain>
    </source>
</reference>
<dbReference type="GO" id="GO:0009279">
    <property type="term" value="C:cell outer membrane"/>
    <property type="evidence" value="ECO:0007669"/>
    <property type="project" value="UniProtKB-SubCell"/>
</dbReference>
<dbReference type="SUPFAM" id="SSF56935">
    <property type="entry name" value="Porins"/>
    <property type="match status" value="1"/>
</dbReference>
<feature type="signal peptide" evidence="8">
    <location>
        <begin position="1"/>
        <end position="19"/>
    </location>
</feature>
<keyword evidence="6 7" id="KW-0998">Cell outer membrane</keyword>
<feature type="chain" id="PRO_5013086100" evidence="8">
    <location>
        <begin position="20"/>
        <end position="1037"/>
    </location>
</feature>
<evidence type="ECO:0000256" key="6">
    <source>
        <dbReference type="ARBA" id="ARBA00023237"/>
    </source>
</evidence>
<evidence type="ECO:0000313" key="13">
    <source>
        <dbReference type="Proteomes" id="UP001326715"/>
    </source>
</evidence>
<keyword evidence="2 7" id="KW-0813">Transport</keyword>
<dbReference type="OrthoDB" id="9768177at2"/>
<dbReference type="SUPFAM" id="SSF49464">
    <property type="entry name" value="Carboxypeptidase regulatory domain-like"/>
    <property type="match status" value="1"/>
</dbReference>
<evidence type="ECO:0000313" key="12">
    <source>
        <dbReference type="Proteomes" id="UP000183788"/>
    </source>
</evidence>
<accession>A0A1K1SRE7</accession>
<reference evidence="10 12" key="1">
    <citation type="submission" date="2016-11" db="EMBL/GenBank/DDBJ databases">
        <authorList>
            <person name="Jaros S."/>
            <person name="Januszkiewicz K."/>
            <person name="Wedrychowicz H."/>
        </authorList>
    </citation>
    <scope>NUCLEOTIDE SEQUENCE [LARGE SCALE GENOMIC DNA]</scope>
    <source>
        <strain evidence="10 12">DSM 784</strain>
    </source>
</reference>
<evidence type="ECO:0000313" key="11">
    <source>
        <dbReference type="EMBL" id="WQG89051.1"/>
    </source>
</evidence>
<sequence length="1037" mass="111962">MRQLRLLIIAMLLTTAAFAQTRQITGSVKDSKSGAGLPTVTVIVKGKNVATVSGGDGSFTLKGAPENTFQLQFSLVGYATKTVEVGAGQNAVSVTLDESATQLGELVVTALGIAKDNSKLGYSVAKVGGDLMTKARETNVALSLGGRVSGVNVHGSSGGPGSSARILLRGMPSMNSGGAPLFVINGVPMDNTQRGSAGEWGGADAGDGIGNLNPDDIENMTVLKGQAASALYGARAANGVILITTKSGKKGAFSVDYNMNYAVDKAIDFSDWQYTYGQGTGGAKPANASAAQGSTRFSWGGKLDGSSFTQFDGKSYSYSAYKDNIKNFYRPGPTFTNTVSMSSGGDKGTFRLSLSNLDNQAIVRNSGLNRKSINLNVEQNISPKLNVKVMANYVDELQKNKPQLSDGPLNVNNGLFIANNINEKILDPGYDANGAEVLWTDDNYVTNPWFVINRYINNIGRKRLISAVTVKYNLTDWLYASGRVGYDYENDRIMKIEPTGTDYTKNQNYSNQTGSYNLQTPFASQLNGDVFVGVNNKNITKDLVISGVVGGNILKNNTENVTISGGPFIVNYLYTPTNVYTFNRSYAYTKKESHSGYYSIDLNWKTYLNLSTTGRYDAFSTLAGTGIPNSQLGIFTPSVSGSFLFSDLYKLPKMSYGKIRASYAQTSGEPVQPYQTMVYYGLESTINGVPTGRFSNNLPSGLLKPFTVTEVEVGAELKWFDNRLGLDIAYFHRKTKNEIMKANFSLSTGYSAGYVPTGSTMNKGLEVMISGTPITNKDLNWNVSLNLTSVKNEILHTDNFNNTITLGTDRPNHGSIYSAYEVGKAGPQILGYDYKWDAKGNMIVDGGGLPVQGDLKSWGTVLPTFYGGLNNDFSYKNITLSFLIDYNYGNKIISATKAYSIYRGLNKETLNGRENGITTGVYESGAANTKTVTSQAYYQAIFSRNITGPLSVLNGDYIKLRQITLGYTLNEKLLGNIPLIRSINVSVVGRNLWTIMRRSGIIDPEAGFSSLVSYAGIEGTGVPSARTYGVNVNVKFK</sequence>
<gene>
    <name evidence="10" type="ORF">SAMN05661012_05981</name>
    <name evidence="11" type="ORF">SR876_29410</name>
</gene>
<dbReference type="AlphaFoldDB" id="A0A1K1SRE7"/>
<evidence type="ECO:0000259" key="9">
    <source>
        <dbReference type="Pfam" id="PF07715"/>
    </source>
</evidence>
<dbReference type="Pfam" id="PF07715">
    <property type="entry name" value="Plug"/>
    <property type="match status" value="1"/>
</dbReference>
<keyword evidence="13" id="KW-1185">Reference proteome</keyword>
<dbReference type="InterPro" id="IPR037066">
    <property type="entry name" value="Plug_dom_sf"/>
</dbReference>
<evidence type="ECO:0000256" key="4">
    <source>
        <dbReference type="ARBA" id="ARBA00022692"/>
    </source>
</evidence>
<dbReference type="Gene3D" id="2.60.40.1120">
    <property type="entry name" value="Carboxypeptidase-like, regulatory domain"/>
    <property type="match status" value="1"/>
</dbReference>
<evidence type="ECO:0000256" key="1">
    <source>
        <dbReference type="ARBA" id="ARBA00004571"/>
    </source>
</evidence>
<dbReference type="NCBIfam" id="TIGR04057">
    <property type="entry name" value="SusC_RagA_signa"/>
    <property type="match status" value="1"/>
</dbReference>
<comment type="similarity">
    <text evidence="7">Belongs to the TonB-dependent receptor family.</text>
</comment>
<dbReference type="Pfam" id="PF13715">
    <property type="entry name" value="CarbopepD_reg_2"/>
    <property type="match status" value="1"/>
</dbReference>
<evidence type="ECO:0000256" key="3">
    <source>
        <dbReference type="ARBA" id="ARBA00022452"/>
    </source>
</evidence>
<dbReference type="EMBL" id="FPIZ01000030">
    <property type="protein sequence ID" value="SFW86874.1"/>
    <property type="molecule type" value="Genomic_DNA"/>
</dbReference>
<dbReference type="STRING" id="1004.SAMN05661012_05981"/>
<proteinExistence type="inferred from homology"/>
<evidence type="ECO:0000313" key="10">
    <source>
        <dbReference type="EMBL" id="SFW86874.1"/>
    </source>
</evidence>
<evidence type="ECO:0000256" key="8">
    <source>
        <dbReference type="SAM" id="SignalP"/>
    </source>
</evidence>
<dbReference type="Proteomes" id="UP001326715">
    <property type="component" value="Chromosome"/>
</dbReference>
<name>A0A1K1SRE7_9BACT</name>
<dbReference type="Gene3D" id="2.170.130.10">
    <property type="entry name" value="TonB-dependent receptor, plug domain"/>
    <property type="match status" value="1"/>
</dbReference>
<dbReference type="EMBL" id="CP140154">
    <property type="protein sequence ID" value="WQG89051.1"/>
    <property type="molecule type" value="Genomic_DNA"/>
</dbReference>
<dbReference type="NCBIfam" id="TIGR04056">
    <property type="entry name" value="OMP_RagA_SusC"/>
    <property type="match status" value="1"/>
</dbReference>
<evidence type="ECO:0000256" key="7">
    <source>
        <dbReference type="PROSITE-ProRule" id="PRU01360"/>
    </source>
</evidence>
<keyword evidence="8" id="KW-0732">Signal</keyword>
<dbReference type="InterPro" id="IPR023996">
    <property type="entry name" value="TonB-dep_OMP_SusC/RagA"/>
</dbReference>
<evidence type="ECO:0000256" key="5">
    <source>
        <dbReference type="ARBA" id="ARBA00023136"/>
    </source>
</evidence>
<keyword evidence="5 7" id="KW-0472">Membrane</keyword>
<dbReference type="InterPro" id="IPR008969">
    <property type="entry name" value="CarboxyPept-like_regulatory"/>
</dbReference>
<protein>
    <submittedName>
        <fullName evidence="11">SusC/RagA family TonB-linked outer membrane protein</fullName>
    </submittedName>
    <submittedName>
        <fullName evidence="10">TonB-linked outer membrane protein, SusC/RagA family</fullName>
    </submittedName>
</protein>
<dbReference type="InterPro" id="IPR039426">
    <property type="entry name" value="TonB-dep_rcpt-like"/>
</dbReference>
<dbReference type="InterPro" id="IPR012910">
    <property type="entry name" value="Plug_dom"/>
</dbReference>
<keyword evidence="4 7" id="KW-0812">Transmembrane</keyword>
<evidence type="ECO:0000256" key="2">
    <source>
        <dbReference type="ARBA" id="ARBA00022448"/>
    </source>
</evidence>
<dbReference type="Gene3D" id="2.40.170.20">
    <property type="entry name" value="TonB-dependent receptor, beta-barrel domain"/>
    <property type="match status" value="1"/>
</dbReference>
<dbReference type="Proteomes" id="UP000183788">
    <property type="component" value="Unassembled WGS sequence"/>
</dbReference>
<comment type="subcellular location">
    <subcellularLocation>
        <location evidence="1 7">Cell outer membrane</location>
        <topology evidence="1 7">Multi-pass membrane protein</topology>
    </subcellularLocation>
</comment>
<organism evidence="10 12">
    <name type="scientific">Chitinophaga sancti</name>
    <dbReference type="NCBI Taxonomy" id="1004"/>
    <lineage>
        <taxon>Bacteria</taxon>
        <taxon>Pseudomonadati</taxon>
        <taxon>Bacteroidota</taxon>
        <taxon>Chitinophagia</taxon>
        <taxon>Chitinophagales</taxon>
        <taxon>Chitinophagaceae</taxon>
        <taxon>Chitinophaga</taxon>
    </lineage>
</organism>
<dbReference type="PROSITE" id="PS52016">
    <property type="entry name" value="TONB_DEPENDENT_REC_3"/>
    <property type="match status" value="1"/>
</dbReference>
<keyword evidence="3 7" id="KW-1134">Transmembrane beta strand</keyword>
<dbReference type="InterPro" id="IPR036942">
    <property type="entry name" value="Beta-barrel_TonB_sf"/>
</dbReference>
<dbReference type="InterPro" id="IPR023997">
    <property type="entry name" value="TonB-dep_OMP_SusC/RagA_CS"/>
</dbReference>
<feature type="domain" description="TonB-dependent receptor plug" evidence="9">
    <location>
        <begin position="119"/>
        <end position="240"/>
    </location>
</feature>